<organism evidence="11 12">
    <name type="scientific">Iris pallida</name>
    <name type="common">Sweet iris</name>
    <dbReference type="NCBI Taxonomy" id="29817"/>
    <lineage>
        <taxon>Eukaryota</taxon>
        <taxon>Viridiplantae</taxon>
        <taxon>Streptophyta</taxon>
        <taxon>Embryophyta</taxon>
        <taxon>Tracheophyta</taxon>
        <taxon>Spermatophyta</taxon>
        <taxon>Magnoliopsida</taxon>
        <taxon>Liliopsida</taxon>
        <taxon>Asparagales</taxon>
        <taxon>Iridaceae</taxon>
        <taxon>Iridoideae</taxon>
        <taxon>Irideae</taxon>
        <taxon>Iris</taxon>
    </lineage>
</organism>
<sequence>MGSICSCFCMEGLGEFMHSDASIYRHCVCLRCLAQRFIHMYTALIQQGEVRAIALSVQGTASSESSTPRADNLISDTYRSPPRPLPFDDPRCSRPQRDGLIFRRDKSSSHFHEEAESLRSTNDTSKESTSEEKLHGSNYEGGSKLFCSMSMSMNSSKEGTISIPYTCTSSEDEDVCPTCLEDYTPENPKIVMKCSHHFHLGCIYEWKERSDFCPVCGKVMMFDETE</sequence>
<evidence type="ECO:0000259" key="10">
    <source>
        <dbReference type="PROSITE" id="PS50089"/>
    </source>
</evidence>
<dbReference type="InterPro" id="IPR001841">
    <property type="entry name" value="Znf_RING"/>
</dbReference>
<keyword evidence="6" id="KW-0833">Ubl conjugation pathway</keyword>
<dbReference type="EC" id="2.3.2.27" evidence="2"/>
<dbReference type="EMBL" id="JANAVB010019800">
    <property type="protein sequence ID" value="KAJ6827796.1"/>
    <property type="molecule type" value="Genomic_DNA"/>
</dbReference>
<dbReference type="Pfam" id="PF13639">
    <property type="entry name" value="zf-RING_2"/>
    <property type="match status" value="1"/>
</dbReference>
<reference evidence="11" key="1">
    <citation type="journal article" date="2023" name="GigaByte">
        <title>Genome assembly of the bearded iris, Iris pallida Lam.</title>
        <authorList>
            <person name="Bruccoleri R.E."/>
            <person name="Oakeley E.J."/>
            <person name="Faust A.M.E."/>
            <person name="Altorfer M."/>
            <person name="Dessus-Babus S."/>
            <person name="Burckhardt D."/>
            <person name="Oertli M."/>
            <person name="Naumann U."/>
            <person name="Petersen F."/>
            <person name="Wong J."/>
        </authorList>
    </citation>
    <scope>NUCLEOTIDE SEQUENCE</scope>
    <source>
        <strain evidence="11">GSM-AAB239-AS_SAM_17_03QT</strain>
    </source>
</reference>
<feature type="compositionally biased region" description="Polar residues" evidence="9">
    <location>
        <begin position="59"/>
        <end position="78"/>
    </location>
</feature>
<keyword evidence="3" id="KW-0808">Transferase</keyword>
<keyword evidence="4" id="KW-0479">Metal-binding</keyword>
<evidence type="ECO:0000313" key="11">
    <source>
        <dbReference type="EMBL" id="KAJ6827796.1"/>
    </source>
</evidence>
<keyword evidence="12" id="KW-1185">Reference proteome</keyword>
<evidence type="ECO:0000256" key="7">
    <source>
        <dbReference type="ARBA" id="ARBA00022833"/>
    </source>
</evidence>
<feature type="region of interest" description="Disordered" evidence="9">
    <location>
        <begin position="59"/>
        <end position="137"/>
    </location>
</feature>
<evidence type="ECO:0000256" key="6">
    <source>
        <dbReference type="ARBA" id="ARBA00022786"/>
    </source>
</evidence>
<dbReference type="AlphaFoldDB" id="A0AAX6GGA2"/>
<feature type="compositionally biased region" description="Basic and acidic residues" evidence="9">
    <location>
        <begin position="124"/>
        <end position="135"/>
    </location>
</feature>
<dbReference type="SMART" id="SM00184">
    <property type="entry name" value="RING"/>
    <property type="match status" value="1"/>
</dbReference>
<dbReference type="PANTHER" id="PTHR46463:SF10">
    <property type="entry name" value="OS01G0926200 PROTEIN"/>
    <property type="match status" value="1"/>
</dbReference>
<evidence type="ECO:0000256" key="5">
    <source>
        <dbReference type="ARBA" id="ARBA00022771"/>
    </source>
</evidence>
<protein>
    <recommendedName>
        <fullName evidence="2">RING-type E3 ubiquitin transferase</fullName>
        <ecNumber evidence="2">2.3.2.27</ecNumber>
    </recommendedName>
</protein>
<dbReference type="PROSITE" id="PS50089">
    <property type="entry name" value="ZF_RING_2"/>
    <property type="match status" value="1"/>
</dbReference>
<name>A0AAX6GGA2_IRIPA</name>
<dbReference type="InterPro" id="IPR013083">
    <property type="entry name" value="Znf_RING/FYVE/PHD"/>
</dbReference>
<evidence type="ECO:0000256" key="9">
    <source>
        <dbReference type="SAM" id="MobiDB-lite"/>
    </source>
</evidence>
<feature type="domain" description="RING-type" evidence="10">
    <location>
        <begin position="176"/>
        <end position="216"/>
    </location>
</feature>
<proteinExistence type="predicted"/>
<dbReference type="GO" id="GO:0008270">
    <property type="term" value="F:zinc ion binding"/>
    <property type="evidence" value="ECO:0007669"/>
    <property type="project" value="UniProtKB-KW"/>
</dbReference>
<feature type="compositionally biased region" description="Basic and acidic residues" evidence="9">
    <location>
        <begin position="86"/>
        <end position="117"/>
    </location>
</feature>
<dbReference type="Proteomes" id="UP001140949">
    <property type="component" value="Unassembled WGS sequence"/>
</dbReference>
<accession>A0AAX6GGA2</accession>
<evidence type="ECO:0000256" key="4">
    <source>
        <dbReference type="ARBA" id="ARBA00022723"/>
    </source>
</evidence>
<evidence type="ECO:0000256" key="3">
    <source>
        <dbReference type="ARBA" id="ARBA00022679"/>
    </source>
</evidence>
<gene>
    <name evidence="11" type="ORF">M6B38_365055</name>
</gene>
<keyword evidence="5 8" id="KW-0863">Zinc-finger</keyword>
<evidence type="ECO:0000256" key="2">
    <source>
        <dbReference type="ARBA" id="ARBA00012483"/>
    </source>
</evidence>
<keyword evidence="7" id="KW-0862">Zinc</keyword>
<dbReference type="GO" id="GO:0061630">
    <property type="term" value="F:ubiquitin protein ligase activity"/>
    <property type="evidence" value="ECO:0007669"/>
    <property type="project" value="UniProtKB-EC"/>
</dbReference>
<evidence type="ECO:0000256" key="1">
    <source>
        <dbReference type="ARBA" id="ARBA00000900"/>
    </source>
</evidence>
<reference evidence="11" key="2">
    <citation type="submission" date="2023-04" db="EMBL/GenBank/DDBJ databases">
        <authorList>
            <person name="Bruccoleri R.E."/>
            <person name="Oakeley E.J."/>
            <person name="Faust A.-M."/>
            <person name="Dessus-Babus S."/>
            <person name="Altorfer M."/>
            <person name="Burckhardt D."/>
            <person name="Oertli M."/>
            <person name="Naumann U."/>
            <person name="Petersen F."/>
            <person name="Wong J."/>
        </authorList>
    </citation>
    <scope>NUCLEOTIDE SEQUENCE</scope>
    <source>
        <strain evidence="11">GSM-AAB239-AS_SAM_17_03QT</strain>
        <tissue evidence="11">Leaf</tissue>
    </source>
</reference>
<comment type="catalytic activity">
    <reaction evidence="1">
        <text>S-ubiquitinyl-[E2 ubiquitin-conjugating enzyme]-L-cysteine + [acceptor protein]-L-lysine = [E2 ubiquitin-conjugating enzyme]-L-cysteine + N(6)-ubiquitinyl-[acceptor protein]-L-lysine.</text>
        <dbReference type="EC" id="2.3.2.27"/>
    </reaction>
</comment>
<comment type="caution">
    <text evidence="11">The sequence shown here is derived from an EMBL/GenBank/DDBJ whole genome shotgun (WGS) entry which is preliminary data.</text>
</comment>
<dbReference type="SUPFAM" id="SSF57850">
    <property type="entry name" value="RING/U-box"/>
    <property type="match status" value="1"/>
</dbReference>
<evidence type="ECO:0000313" key="12">
    <source>
        <dbReference type="Proteomes" id="UP001140949"/>
    </source>
</evidence>
<dbReference type="PANTHER" id="PTHR46463">
    <property type="entry name" value="ZINC FINGER, RING/FYVE/PHD-TYPE"/>
    <property type="match status" value="1"/>
</dbReference>
<evidence type="ECO:0000256" key="8">
    <source>
        <dbReference type="PROSITE-ProRule" id="PRU00175"/>
    </source>
</evidence>
<dbReference type="Gene3D" id="3.30.40.10">
    <property type="entry name" value="Zinc/RING finger domain, C3HC4 (zinc finger)"/>
    <property type="match status" value="1"/>
</dbReference>